<name>A0AB39VT39_9GAMM</name>
<dbReference type="InterPro" id="IPR029060">
    <property type="entry name" value="PIN-like_dom_sf"/>
</dbReference>
<comment type="cofactor">
    <cofactor evidence="1">
        <name>Mg(2+)</name>
        <dbReference type="ChEBI" id="CHEBI:18420"/>
    </cofactor>
</comment>
<dbReference type="Gene3D" id="3.40.50.1010">
    <property type="entry name" value="5'-nuclease"/>
    <property type="match status" value="1"/>
</dbReference>
<evidence type="ECO:0000256" key="1">
    <source>
        <dbReference type="ARBA" id="ARBA00001946"/>
    </source>
</evidence>
<dbReference type="AlphaFoldDB" id="A0AB39VT39"/>
<evidence type="ECO:0000256" key="4">
    <source>
        <dbReference type="ARBA" id="ARBA00022723"/>
    </source>
</evidence>
<dbReference type="EMBL" id="CP165628">
    <property type="protein sequence ID" value="XDU72819.1"/>
    <property type="molecule type" value="Genomic_DNA"/>
</dbReference>
<evidence type="ECO:0000259" key="8">
    <source>
        <dbReference type="Pfam" id="PF01850"/>
    </source>
</evidence>
<keyword evidence="2" id="KW-1277">Toxin-antitoxin system</keyword>
<dbReference type="RefSeq" id="WP_369789495.1">
    <property type="nucleotide sequence ID" value="NZ_CP165628.1"/>
</dbReference>
<evidence type="ECO:0000256" key="2">
    <source>
        <dbReference type="ARBA" id="ARBA00022649"/>
    </source>
</evidence>
<keyword evidence="4" id="KW-0479">Metal-binding</keyword>
<protein>
    <submittedName>
        <fullName evidence="9">PIN domain-containing protein</fullName>
    </submittedName>
</protein>
<dbReference type="GO" id="GO:0004518">
    <property type="term" value="F:nuclease activity"/>
    <property type="evidence" value="ECO:0007669"/>
    <property type="project" value="UniProtKB-KW"/>
</dbReference>
<dbReference type="Pfam" id="PF01850">
    <property type="entry name" value="PIN"/>
    <property type="match status" value="1"/>
</dbReference>
<dbReference type="SUPFAM" id="SSF88723">
    <property type="entry name" value="PIN domain-like"/>
    <property type="match status" value="1"/>
</dbReference>
<evidence type="ECO:0000256" key="7">
    <source>
        <dbReference type="ARBA" id="ARBA00038093"/>
    </source>
</evidence>
<accession>A0AB39VT39</accession>
<evidence type="ECO:0000256" key="6">
    <source>
        <dbReference type="ARBA" id="ARBA00022842"/>
    </source>
</evidence>
<comment type="similarity">
    <text evidence="7">Belongs to the PINc/VapC protein family.</text>
</comment>
<evidence type="ECO:0000256" key="3">
    <source>
        <dbReference type="ARBA" id="ARBA00022722"/>
    </source>
</evidence>
<gene>
    <name evidence="9" type="ORF">AB3G37_01430</name>
</gene>
<keyword evidence="6" id="KW-0460">Magnesium</keyword>
<feature type="domain" description="PIN" evidence="8">
    <location>
        <begin position="2"/>
        <end position="124"/>
    </location>
</feature>
<evidence type="ECO:0000256" key="5">
    <source>
        <dbReference type="ARBA" id="ARBA00022801"/>
    </source>
</evidence>
<dbReference type="PANTHER" id="PTHR33653">
    <property type="entry name" value="RIBONUCLEASE VAPC2"/>
    <property type="match status" value="1"/>
</dbReference>
<sequence>MIVLDTPVIMEILRPKPHKSVLEWLDAQDAQQLFLTAITVAELFASLENLADSKQKAQVSTLMLEMLNQDFSGRLLPFDAQSAIIFAPLLAGNQNIEISLSYAELQKVAICQQHQARLATLDAHRFANSGIPLLNPWENQGSPRWREDSAEYFVMSRKS</sequence>
<dbReference type="GO" id="GO:0016787">
    <property type="term" value="F:hydrolase activity"/>
    <property type="evidence" value="ECO:0007669"/>
    <property type="project" value="UniProtKB-KW"/>
</dbReference>
<proteinExistence type="inferred from homology"/>
<evidence type="ECO:0000313" key="9">
    <source>
        <dbReference type="EMBL" id="XDU72819.1"/>
    </source>
</evidence>
<organism evidence="9">
    <name type="scientific">Rouxiella sp. WC2420</name>
    <dbReference type="NCBI Taxonomy" id="3234145"/>
    <lineage>
        <taxon>Bacteria</taxon>
        <taxon>Pseudomonadati</taxon>
        <taxon>Pseudomonadota</taxon>
        <taxon>Gammaproteobacteria</taxon>
        <taxon>Enterobacterales</taxon>
        <taxon>Yersiniaceae</taxon>
        <taxon>Rouxiella</taxon>
    </lineage>
</organism>
<keyword evidence="3" id="KW-0540">Nuclease</keyword>
<reference evidence="9" key="1">
    <citation type="submission" date="2024-07" db="EMBL/GenBank/DDBJ databases">
        <authorList>
            <person name="Biller S.J."/>
        </authorList>
    </citation>
    <scope>NUCLEOTIDE SEQUENCE</scope>
    <source>
        <strain evidence="9">WC2420</strain>
    </source>
</reference>
<dbReference type="GO" id="GO:0046872">
    <property type="term" value="F:metal ion binding"/>
    <property type="evidence" value="ECO:0007669"/>
    <property type="project" value="UniProtKB-KW"/>
</dbReference>
<dbReference type="InterPro" id="IPR002716">
    <property type="entry name" value="PIN_dom"/>
</dbReference>
<dbReference type="PANTHER" id="PTHR33653:SF1">
    <property type="entry name" value="RIBONUCLEASE VAPC2"/>
    <property type="match status" value="1"/>
</dbReference>
<keyword evidence="5" id="KW-0378">Hydrolase</keyword>
<dbReference type="InterPro" id="IPR050556">
    <property type="entry name" value="Type_II_TA_system_RNase"/>
</dbReference>